<dbReference type="Gene3D" id="1.10.10.60">
    <property type="entry name" value="Homeodomain-like"/>
    <property type="match status" value="1"/>
</dbReference>
<dbReference type="EMBL" id="LRFC01000023">
    <property type="protein sequence ID" value="KZE66170.1"/>
    <property type="molecule type" value="Genomic_DNA"/>
</dbReference>
<evidence type="ECO:0000313" key="1">
    <source>
        <dbReference type="EMBL" id="KZE66170.1"/>
    </source>
</evidence>
<keyword evidence="2" id="KW-1185">Reference proteome</keyword>
<name>A0A165NI94_9BACL</name>
<protein>
    <recommendedName>
        <fullName evidence="3">Homeodomain phBC6A51-type domain-containing protein</fullName>
    </recommendedName>
</protein>
<sequence>MKALEGKKGKKQELAIIALLTEPTIKQAAEKVGIGETTIYRWLQTDSFQQLFRSAKNQAVSQATARLQQSSTLAVETLNEVMREKRAPAMARVTAAKTVLEFCYKAYEIDEIKDRLDKLEEVAEGTG</sequence>
<dbReference type="OrthoDB" id="2974428at2"/>
<dbReference type="AlphaFoldDB" id="A0A165NI94"/>
<evidence type="ECO:0000313" key="2">
    <source>
        <dbReference type="Proteomes" id="UP000076567"/>
    </source>
</evidence>
<reference evidence="2" key="1">
    <citation type="submission" date="2016-01" db="EMBL/GenBank/DDBJ databases">
        <title>Draft genome of Chromobacterium sp. F49.</title>
        <authorList>
            <person name="Hong K.W."/>
        </authorList>
    </citation>
    <scope>NUCLEOTIDE SEQUENCE [LARGE SCALE GENOMIC DNA]</scope>
    <source>
        <strain evidence="2">P7IIIA</strain>
    </source>
</reference>
<accession>A0A165NI94</accession>
<dbReference type="RefSeq" id="WP_066241637.1">
    <property type="nucleotide sequence ID" value="NZ_LRFC01000023.1"/>
</dbReference>
<gene>
    <name evidence="1" type="ORF">AWM68_07290</name>
</gene>
<proteinExistence type="predicted"/>
<organism evidence="1 2">
    <name type="scientific">Fictibacillus phosphorivorans</name>
    <dbReference type="NCBI Taxonomy" id="1221500"/>
    <lineage>
        <taxon>Bacteria</taxon>
        <taxon>Bacillati</taxon>
        <taxon>Bacillota</taxon>
        <taxon>Bacilli</taxon>
        <taxon>Bacillales</taxon>
        <taxon>Fictibacillaceae</taxon>
        <taxon>Fictibacillus</taxon>
    </lineage>
</organism>
<evidence type="ECO:0008006" key="3">
    <source>
        <dbReference type="Google" id="ProtNLM"/>
    </source>
</evidence>
<comment type="caution">
    <text evidence="1">The sequence shown here is derived from an EMBL/GenBank/DDBJ whole genome shotgun (WGS) entry which is preliminary data.</text>
</comment>
<dbReference type="Proteomes" id="UP000076567">
    <property type="component" value="Unassembled WGS sequence"/>
</dbReference>